<dbReference type="GO" id="GO:0061630">
    <property type="term" value="F:ubiquitin protein ligase activity"/>
    <property type="evidence" value="ECO:0007669"/>
    <property type="project" value="TreeGrafter"/>
</dbReference>
<evidence type="ECO:0000259" key="5">
    <source>
        <dbReference type="PROSITE" id="PS50089"/>
    </source>
</evidence>
<sequence>MAQNPQEPQAQALHRESSGQLEAMAQNPQEPQAHALHRESSGQREAMAQNPQEPQAQALHRESSENPRVNARPWRRIRRNQRLRLSIENPRINARPWRNLRFCRASFTPSQTSLSLTTDRDKRMAALKSVPVIPEEATNYRHISAAIRHNDATTQRRSALRRHIAAATHNNADPIGQIPDYHSSPDNGLSEDKIQEIPTRQFSRSADRSGSDQTSCVFCMCDFQDKQLLRILPCFHDFHAECMDEWLKCVVMMLQKTGVKAEASPFVRE</sequence>
<dbReference type="GO" id="GO:0016567">
    <property type="term" value="P:protein ubiquitination"/>
    <property type="evidence" value="ECO:0007669"/>
    <property type="project" value="TreeGrafter"/>
</dbReference>
<dbReference type="PANTHER" id="PTHR46171">
    <property type="entry name" value="GH10160P"/>
    <property type="match status" value="1"/>
</dbReference>
<keyword evidence="2" id="KW-0862">Zinc</keyword>
<keyword evidence="1 3" id="KW-0479">Metal-binding</keyword>
<evidence type="ECO:0000313" key="7">
    <source>
        <dbReference type="Proteomes" id="UP000735302"/>
    </source>
</evidence>
<gene>
    <name evidence="6" type="ORF">PoB_004415300</name>
</gene>
<reference evidence="6 7" key="1">
    <citation type="journal article" date="2021" name="Elife">
        <title>Chloroplast acquisition without the gene transfer in kleptoplastic sea slugs, Plakobranchus ocellatus.</title>
        <authorList>
            <person name="Maeda T."/>
            <person name="Takahashi S."/>
            <person name="Yoshida T."/>
            <person name="Shimamura S."/>
            <person name="Takaki Y."/>
            <person name="Nagai Y."/>
            <person name="Toyoda A."/>
            <person name="Suzuki Y."/>
            <person name="Arimoto A."/>
            <person name="Ishii H."/>
            <person name="Satoh N."/>
            <person name="Nishiyama T."/>
            <person name="Hasebe M."/>
            <person name="Maruyama T."/>
            <person name="Minagawa J."/>
            <person name="Obokata J."/>
            <person name="Shigenobu S."/>
        </authorList>
    </citation>
    <scope>NUCLEOTIDE SEQUENCE [LARGE SCALE GENOMIC DNA]</scope>
</reference>
<dbReference type="Gene3D" id="3.30.40.10">
    <property type="entry name" value="Zinc/RING finger domain, C3HC4 (zinc finger)"/>
    <property type="match status" value="1"/>
</dbReference>
<dbReference type="Proteomes" id="UP000735302">
    <property type="component" value="Unassembled WGS sequence"/>
</dbReference>
<dbReference type="AlphaFoldDB" id="A0AAV4BDK4"/>
<accession>A0AAV4BDK4</accession>
<feature type="region of interest" description="Disordered" evidence="4">
    <location>
        <begin position="1"/>
        <end position="73"/>
    </location>
</feature>
<dbReference type="PROSITE" id="PS50089">
    <property type="entry name" value="ZF_RING_2"/>
    <property type="match status" value="1"/>
</dbReference>
<comment type="caution">
    <text evidence="6">The sequence shown here is derived from an EMBL/GenBank/DDBJ whole genome shotgun (WGS) entry which is preliminary data.</text>
</comment>
<protein>
    <submittedName>
        <fullName evidence="6">RING finger protein 44</fullName>
    </submittedName>
</protein>
<keyword evidence="7" id="KW-1185">Reference proteome</keyword>
<evidence type="ECO:0000256" key="4">
    <source>
        <dbReference type="SAM" id="MobiDB-lite"/>
    </source>
</evidence>
<proteinExistence type="predicted"/>
<organism evidence="6 7">
    <name type="scientific">Plakobranchus ocellatus</name>
    <dbReference type="NCBI Taxonomy" id="259542"/>
    <lineage>
        <taxon>Eukaryota</taxon>
        <taxon>Metazoa</taxon>
        <taxon>Spiralia</taxon>
        <taxon>Lophotrochozoa</taxon>
        <taxon>Mollusca</taxon>
        <taxon>Gastropoda</taxon>
        <taxon>Heterobranchia</taxon>
        <taxon>Euthyneura</taxon>
        <taxon>Panpulmonata</taxon>
        <taxon>Sacoglossa</taxon>
        <taxon>Placobranchoidea</taxon>
        <taxon>Plakobranchidae</taxon>
        <taxon>Plakobranchus</taxon>
    </lineage>
</organism>
<dbReference type="SUPFAM" id="SSF57850">
    <property type="entry name" value="RING/U-box"/>
    <property type="match status" value="1"/>
</dbReference>
<keyword evidence="1 3" id="KW-0863">Zinc-finger</keyword>
<dbReference type="GO" id="GO:0008270">
    <property type="term" value="F:zinc ion binding"/>
    <property type="evidence" value="ECO:0007669"/>
    <property type="project" value="UniProtKB-KW"/>
</dbReference>
<dbReference type="PANTHER" id="PTHR46171:SF3">
    <property type="entry name" value="GH10160P"/>
    <property type="match status" value="1"/>
</dbReference>
<dbReference type="InterPro" id="IPR001841">
    <property type="entry name" value="Znf_RING"/>
</dbReference>
<name>A0AAV4BDK4_9GAST</name>
<dbReference type="EMBL" id="BLXT01004861">
    <property type="protein sequence ID" value="GFO17648.1"/>
    <property type="molecule type" value="Genomic_DNA"/>
</dbReference>
<dbReference type="InterPro" id="IPR013083">
    <property type="entry name" value="Znf_RING/FYVE/PHD"/>
</dbReference>
<feature type="domain" description="RING-type" evidence="5">
    <location>
        <begin position="216"/>
        <end position="249"/>
    </location>
</feature>
<evidence type="ECO:0000256" key="3">
    <source>
        <dbReference type="PROSITE-ProRule" id="PRU00175"/>
    </source>
</evidence>
<dbReference type="Pfam" id="PF13639">
    <property type="entry name" value="zf-RING_2"/>
    <property type="match status" value="1"/>
</dbReference>
<evidence type="ECO:0000313" key="6">
    <source>
        <dbReference type="EMBL" id="GFO17648.1"/>
    </source>
</evidence>
<evidence type="ECO:0000256" key="1">
    <source>
        <dbReference type="ARBA" id="ARBA00022771"/>
    </source>
</evidence>
<evidence type="ECO:0000256" key="2">
    <source>
        <dbReference type="ARBA" id="ARBA00022833"/>
    </source>
</evidence>